<organism evidence="2 3">
    <name type="scientific">Mycena maculata</name>
    <dbReference type="NCBI Taxonomy" id="230809"/>
    <lineage>
        <taxon>Eukaryota</taxon>
        <taxon>Fungi</taxon>
        <taxon>Dikarya</taxon>
        <taxon>Basidiomycota</taxon>
        <taxon>Agaricomycotina</taxon>
        <taxon>Agaricomycetes</taxon>
        <taxon>Agaricomycetidae</taxon>
        <taxon>Agaricales</taxon>
        <taxon>Marasmiineae</taxon>
        <taxon>Mycenaceae</taxon>
        <taxon>Mycena</taxon>
    </lineage>
</organism>
<reference evidence="2" key="1">
    <citation type="submission" date="2023-03" db="EMBL/GenBank/DDBJ databases">
        <title>Massive genome expansion in bonnet fungi (Mycena s.s.) driven by repeated elements and novel gene families across ecological guilds.</title>
        <authorList>
            <consortium name="Lawrence Berkeley National Laboratory"/>
            <person name="Harder C.B."/>
            <person name="Miyauchi S."/>
            <person name="Viragh M."/>
            <person name="Kuo A."/>
            <person name="Thoen E."/>
            <person name="Andreopoulos B."/>
            <person name="Lu D."/>
            <person name="Skrede I."/>
            <person name="Drula E."/>
            <person name="Henrissat B."/>
            <person name="Morin E."/>
            <person name="Kohler A."/>
            <person name="Barry K."/>
            <person name="LaButti K."/>
            <person name="Morin E."/>
            <person name="Salamov A."/>
            <person name="Lipzen A."/>
            <person name="Mereny Z."/>
            <person name="Hegedus B."/>
            <person name="Baldrian P."/>
            <person name="Stursova M."/>
            <person name="Weitz H."/>
            <person name="Taylor A."/>
            <person name="Grigoriev I.V."/>
            <person name="Nagy L.G."/>
            <person name="Martin F."/>
            <person name="Kauserud H."/>
        </authorList>
    </citation>
    <scope>NUCLEOTIDE SEQUENCE</scope>
    <source>
        <strain evidence="2">CBHHK188m</strain>
    </source>
</reference>
<dbReference type="EMBL" id="JARJLG010000290">
    <property type="protein sequence ID" value="KAJ7719549.1"/>
    <property type="molecule type" value="Genomic_DNA"/>
</dbReference>
<accession>A0AAD7HFH0</accession>
<sequence>MSDHRFADSAAPIHQVKEVQFSILSPEEIVRTLPVIQAPSRLSICFVELGTLAISSENVLGFDGQGFPRKAGLNIHSQFPFRHLLAFFNMVLRPLVYVDFYIVFVSTPAFFGARDGFTSGRPRSHGSISKMKERQQTLYEKRVRQQAEKRHERASVQAVQRDATHQRYRDALATPPRVDRTAPLFTEEALNAVQREKISKEFFKSRAPQAYLGERLPDGSTNWSGVLQRGSDMSNQ</sequence>
<dbReference type="AlphaFoldDB" id="A0AAD7HFH0"/>
<dbReference type="Proteomes" id="UP001215280">
    <property type="component" value="Unassembled WGS sequence"/>
</dbReference>
<name>A0AAD7HFH0_9AGAR</name>
<comment type="caution">
    <text evidence="2">The sequence shown here is derived from an EMBL/GenBank/DDBJ whole genome shotgun (WGS) entry which is preliminary data.</text>
</comment>
<gene>
    <name evidence="2" type="ORF">DFH07DRAFT_784608</name>
</gene>
<keyword evidence="3" id="KW-1185">Reference proteome</keyword>
<feature type="region of interest" description="Disordered" evidence="1">
    <location>
        <begin position="216"/>
        <end position="236"/>
    </location>
</feature>
<proteinExistence type="predicted"/>
<feature type="compositionally biased region" description="Polar residues" evidence="1">
    <location>
        <begin position="219"/>
        <end position="236"/>
    </location>
</feature>
<evidence type="ECO:0000256" key="1">
    <source>
        <dbReference type="SAM" id="MobiDB-lite"/>
    </source>
</evidence>
<evidence type="ECO:0000313" key="3">
    <source>
        <dbReference type="Proteomes" id="UP001215280"/>
    </source>
</evidence>
<protein>
    <submittedName>
        <fullName evidence="2">Uncharacterized protein</fullName>
    </submittedName>
</protein>
<evidence type="ECO:0000313" key="2">
    <source>
        <dbReference type="EMBL" id="KAJ7719549.1"/>
    </source>
</evidence>